<evidence type="ECO:0000313" key="1">
    <source>
        <dbReference type="EMBL" id="OHA85013.1"/>
    </source>
</evidence>
<dbReference type="EMBL" id="MHUZ01000032">
    <property type="protein sequence ID" value="OHA85013.1"/>
    <property type="molecule type" value="Genomic_DNA"/>
</dbReference>
<dbReference type="Proteomes" id="UP000178168">
    <property type="component" value="Unassembled WGS sequence"/>
</dbReference>
<sequence>MGNFPSKSSLAAKRREEMRDTIRLHVKHECGDPEPSCKSADVILLELLKLIQSDTMRIIQTENRKVFSVRDATAMLRGISDKLGIMYESKVPPFYPSLPDSVTDYISALTEAELEIVWGPFAPGETVLSRRGLRLVSE</sequence>
<organism evidence="1 2">
    <name type="scientific">Candidatus Yonathbacteria bacterium RIFOXYD1_FULL_52_36</name>
    <dbReference type="NCBI Taxonomy" id="1802730"/>
    <lineage>
        <taxon>Bacteria</taxon>
        <taxon>Candidatus Yonathiibacteriota</taxon>
    </lineage>
</organism>
<protein>
    <submittedName>
        <fullName evidence="1">Uncharacterized protein</fullName>
    </submittedName>
</protein>
<reference evidence="1 2" key="1">
    <citation type="journal article" date="2016" name="Nat. Commun.">
        <title>Thousands of microbial genomes shed light on interconnected biogeochemical processes in an aquifer system.</title>
        <authorList>
            <person name="Anantharaman K."/>
            <person name="Brown C.T."/>
            <person name="Hug L.A."/>
            <person name="Sharon I."/>
            <person name="Castelle C.J."/>
            <person name="Probst A.J."/>
            <person name="Thomas B.C."/>
            <person name="Singh A."/>
            <person name="Wilkins M.J."/>
            <person name="Karaoz U."/>
            <person name="Brodie E.L."/>
            <person name="Williams K.H."/>
            <person name="Hubbard S.S."/>
            <person name="Banfield J.F."/>
        </authorList>
    </citation>
    <scope>NUCLEOTIDE SEQUENCE [LARGE SCALE GENOMIC DNA]</scope>
</reference>
<comment type="caution">
    <text evidence="1">The sequence shown here is derived from an EMBL/GenBank/DDBJ whole genome shotgun (WGS) entry which is preliminary data.</text>
</comment>
<proteinExistence type="predicted"/>
<evidence type="ECO:0000313" key="2">
    <source>
        <dbReference type="Proteomes" id="UP000178168"/>
    </source>
</evidence>
<name>A0A1G2SIV5_9BACT</name>
<gene>
    <name evidence="1" type="ORF">A2591_02220</name>
</gene>
<dbReference type="AlphaFoldDB" id="A0A1G2SIV5"/>
<accession>A0A1G2SIV5</accession>